<evidence type="ECO:0000256" key="5">
    <source>
        <dbReference type="ARBA" id="ARBA00022491"/>
    </source>
</evidence>
<evidence type="ECO:0000313" key="14">
    <source>
        <dbReference type="Proteomes" id="UP000501451"/>
    </source>
</evidence>
<name>A0A6G7K9I5_9LACT</name>
<evidence type="ECO:0000256" key="4">
    <source>
        <dbReference type="ARBA" id="ARBA00022490"/>
    </source>
</evidence>
<dbReference type="InterPro" id="IPR036388">
    <property type="entry name" value="WH-like_DNA-bd_sf"/>
</dbReference>
<dbReference type="Pfam" id="PF02742">
    <property type="entry name" value="Fe_dep_repr_C"/>
    <property type="match status" value="1"/>
</dbReference>
<dbReference type="PROSITE" id="PS50944">
    <property type="entry name" value="HTH_DTXR"/>
    <property type="match status" value="1"/>
</dbReference>
<evidence type="ECO:0000256" key="2">
    <source>
        <dbReference type="ARBA" id="ARBA00007871"/>
    </source>
</evidence>
<comment type="subunit">
    <text evidence="3">Homodimer.</text>
</comment>
<keyword evidence="6" id="KW-0805">Transcription regulation</keyword>
<proteinExistence type="inferred from homology"/>
<dbReference type="RefSeq" id="WP_166161837.1">
    <property type="nucleotide sequence ID" value="NZ_CP049740.1"/>
</dbReference>
<evidence type="ECO:0000256" key="8">
    <source>
        <dbReference type="ARBA" id="ARBA00023159"/>
    </source>
</evidence>
<dbReference type="InterPro" id="IPR050536">
    <property type="entry name" value="DtxR_MntR_Metal-Reg"/>
</dbReference>
<feature type="domain" description="HTH dtxR-type" evidence="12">
    <location>
        <begin position="1"/>
        <end position="62"/>
    </location>
</feature>
<keyword evidence="10" id="KW-0464">Manganese</keyword>
<evidence type="ECO:0000256" key="10">
    <source>
        <dbReference type="ARBA" id="ARBA00023211"/>
    </source>
</evidence>
<evidence type="ECO:0000256" key="11">
    <source>
        <dbReference type="ARBA" id="ARBA00032593"/>
    </source>
</evidence>
<keyword evidence="4" id="KW-0963">Cytoplasm</keyword>
<evidence type="ECO:0000256" key="3">
    <source>
        <dbReference type="ARBA" id="ARBA00011738"/>
    </source>
</evidence>
<comment type="similarity">
    <text evidence="2">Belongs to the DtxR/MntR family.</text>
</comment>
<keyword evidence="8" id="KW-0010">Activator</keyword>
<dbReference type="Pfam" id="PF01325">
    <property type="entry name" value="Fe_dep_repress"/>
    <property type="match status" value="1"/>
</dbReference>
<dbReference type="GO" id="GO:0003677">
    <property type="term" value="F:DNA binding"/>
    <property type="evidence" value="ECO:0007669"/>
    <property type="project" value="UniProtKB-KW"/>
</dbReference>
<dbReference type="GO" id="GO:0003700">
    <property type="term" value="F:DNA-binding transcription factor activity"/>
    <property type="evidence" value="ECO:0007669"/>
    <property type="project" value="InterPro"/>
</dbReference>
<keyword evidence="9" id="KW-0804">Transcription</keyword>
<dbReference type="Gene3D" id="1.10.10.10">
    <property type="entry name" value="Winged helix-like DNA-binding domain superfamily/Winged helix DNA-binding domain"/>
    <property type="match status" value="1"/>
</dbReference>
<evidence type="ECO:0000256" key="6">
    <source>
        <dbReference type="ARBA" id="ARBA00023015"/>
    </source>
</evidence>
<gene>
    <name evidence="13" type="ORF">G7057_05130</name>
</gene>
<dbReference type="KEGG" id="jar:G7057_05130"/>
<dbReference type="InterPro" id="IPR036390">
    <property type="entry name" value="WH_DNA-bd_sf"/>
</dbReference>
<dbReference type="PANTHER" id="PTHR33238:SF11">
    <property type="entry name" value="TRANSCRIPTIONAL REGULATOR MNTR"/>
    <property type="match status" value="1"/>
</dbReference>
<comment type="subcellular location">
    <subcellularLocation>
        <location evidence="1">Cytoplasm</location>
    </subcellularLocation>
</comment>
<dbReference type="Gene3D" id="2.30.30.90">
    <property type="match status" value="1"/>
</dbReference>
<keyword evidence="14" id="KW-1185">Reference proteome</keyword>
<evidence type="ECO:0000259" key="12">
    <source>
        <dbReference type="PROSITE" id="PS50944"/>
    </source>
</evidence>
<dbReference type="InterPro" id="IPR001367">
    <property type="entry name" value="Fe_dep_repressor"/>
</dbReference>
<dbReference type="SUPFAM" id="SSF47979">
    <property type="entry name" value="Iron-dependent repressor protein, dimerization domain"/>
    <property type="match status" value="1"/>
</dbReference>
<evidence type="ECO:0000313" key="13">
    <source>
        <dbReference type="EMBL" id="QII81918.1"/>
    </source>
</evidence>
<reference evidence="13 14" key="1">
    <citation type="journal article" date="2017" name="Int. J. Syst. Evol. Microbiol.">
        <title>Jeotgalibaca porci sp. nov. and Jeotgalibaca arthritidis sp. nov., isolated from pigs, and emended description of the genus Jeotgalibaca.</title>
        <authorList>
            <person name="Zamora L."/>
            <person name="Perez-Sancho M."/>
            <person name="Dominguez L."/>
            <person name="Fernandez-Garayzabal J.F."/>
            <person name="Vela A.I."/>
        </authorList>
    </citation>
    <scope>NUCLEOTIDE SEQUENCE [LARGE SCALE GENOMIC DNA]</scope>
    <source>
        <strain evidence="13 14">CECT 9157</strain>
    </source>
</reference>
<dbReference type="InterPro" id="IPR038157">
    <property type="entry name" value="FeoA_core_dom"/>
</dbReference>
<keyword evidence="5" id="KW-0678">Repressor</keyword>
<dbReference type="InterPro" id="IPR036421">
    <property type="entry name" value="Fe_dep_repressor_sf"/>
</dbReference>
<evidence type="ECO:0000256" key="7">
    <source>
        <dbReference type="ARBA" id="ARBA00023125"/>
    </source>
</evidence>
<dbReference type="Proteomes" id="UP000501451">
    <property type="component" value="Chromosome"/>
</dbReference>
<accession>A0A6G7K9I5</accession>
<sequence>MTPSKGDFLKAIVKLGGGERRVNNKDLANELKISSAAITDMALKLMEDGYIHYIPYKGIEITEIGLKETNKLIRKHRLWEVFLHEKLGYNWNQVHEDADLLEHASSDFLIERLDEFLGFPTMDPHGEFIPNSEGHVTHSTALPLNEIEAGTAFTITEVSDNPAFLNYLLRKKITLHDHYYLVEIEDYEGDFLLEDDTGHQKRISANTASQIKVTLN</sequence>
<dbReference type="EMBL" id="CP049740">
    <property type="protein sequence ID" value="QII81918.1"/>
    <property type="molecule type" value="Genomic_DNA"/>
</dbReference>
<dbReference type="GO" id="GO:0046983">
    <property type="term" value="F:protein dimerization activity"/>
    <property type="evidence" value="ECO:0007669"/>
    <property type="project" value="InterPro"/>
</dbReference>
<dbReference type="SUPFAM" id="SSF46785">
    <property type="entry name" value="Winged helix' DNA-binding domain"/>
    <property type="match status" value="1"/>
</dbReference>
<organism evidence="13 14">
    <name type="scientific">Jeotgalibaca arthritidis</name>
    <dbReference type="NCBI Taxonomy" id="1868794"/>
    <lineage>
        <taxon>Bacteria</taxon>
        <taxon>Bacillati</taxon>
        <taxon>Bacillota</taxon>
        <taxon>Bacilli</taxon>
        <taxon>Lactobacillales</taxon>
        <taxon>Carnobacteriaceae</taxon>
        <taxon>Jeotgalibaca</taxon>
    </lineage>
</organism>
<dbReference type="AlphaFoldDB" id="A0A6G7K9I5"/>
<dbReference type="InterPro" id="IPR022687">
    <property type="entry name" value="HTH_DTXR"/>
</dbReference>
<dbReference type="PANTHER" id="PTHR33238">
    <property type="entry name" value="IRON (METAL) DEPENDENT REPRESSOR, DTXR FAMILY"/>
    <property type="match status" value="1"/>
</dbReference>
<dbReference type="InterPro" id="IPR022689">
    <property type="entry name" value="Iron_dep_repressor"/>
</dbReference>
<evidence type="ECO:0000256" key="9">
    <source>
        <dbReference type="ARBA" id="ARBA00023163"/>
    </source>
</evidence>
<evidence type="ECO:0000256" key="1">
    <source>
        <dbReference type="ARBA" id="ARBA00004496"/>
    </source>
</evidence>
<dbReference type="GO" id="GO:0005737">
    <property type="term" value="C:cytoplasm"/>
    <property type="evidence" value="ECO:0007669"/>
    <property type="project" value="UniProtKB-SubCell"/>
</dbReference>
<dbReference type="GO" id="GO:0046914">
    <property type="term" value="F:transition metal ion binding"/>
    <property type="evidence" value="ECO:0007669"/>
    <property type="project" value="InterPro"/>
</dbReference>
<protein>
    <recommendedName>
        <fullName evidence="11">Manganese transport regulator</fullName>
    </recommendedName>
</protein>
<keyword evidence="7" id="KW-0238">DNA-binding</keyword>
<dbReference type="Gene3D" id="1.10.60.10">
    <property type="entry name" value="Iron dependent repressor, metal binding and dimerisation domain"/>
    <property type="match status" value="1"/>
</dbReference>
<dbReference type="SMART" id="SM00529">
    <property type="entry name" value="HTH_DTXR"/>
    <property type="match status" value="1"/>
</dbReference>